<keyword evidence="2" id="KW-0732">Signal</keyword>
<feature type="compositionally biased region" description="Low complexity" evidence="1">
    <location>
        <begin position="21"/>
        <end position="44"/>
    </location>
</feature>
<dbReference type="PROSITE" id="PS51257">
    <property type="entry name" value="PROKAR_LIPOPROTEIN"/>
    <property type="match status" value="1"/>
</dbReference>
<evidence type="ECO:0000259" key="3">
    <source>
        <dbReference type="Pfam" id="PF13649"/>
    </source>
</evidence>
<dbReference type="EMBL" id="CP012333">
    <property type="protein sequence ID" value="AKU95426.1"/>
    <property type="molecule type" value="Genomic_DNA"/>
</dbReference>
<evidence type="ECO:0000313" key="4">
    <source>
        <dbReference type="EMBL" id="AKU95426.1"/>
    </source>
</evidence>
<name>A0A0K1PPW7_9BACT</name>
<evidence type="ECO:0000313" key="5">
    <source>
        <dbReference type="Proteomes" id="UP000064967"/>
    </source>
</evidence>
<dbReference type="Proteomes" id="UP000064967">
    <property type="component" value="Chromosome"/>
</dbReference>
<gene>
    <name evidence="4" type="ORF">AKJ09_02090</name>
</gene>
<dbReference type="AlphaFoldDB" id="A0A0K1PPW7"/>
<dbReference type="PIRSF" id="PIRSF031679">
    <property type="entry name" value="Mtase_Alr7345_prd"/>
    <property type="match status" value="1"/>
</dbReference>
<feature type="domain" description="Methyltransferase" evidence="3">
    <location>
        <begin position="97"/>
        <end position="202"/>
    </location>
</feature>
<accession>A0A0K1PPW7</accession>
<dbReference type="Gene3D" id="3.40.50.150">
    <property type="entry name" value="Vaccinia Virus protein VP39"/>
    <property type="match status" value="1"/>
</dbReference>
<organism evidence="4 5">
    <name type="scientific">Labilithrix luteola</name>
    <dbReference type="NCBI Taxonomy" id="1391654"/>
    <lineage>
        <taxon>Bacteria</taxon>
        <taxon>Pseudomonadati</taxon>
        <taxon>Myxococcota</taxon>
        <taxon>Polyangia</taxon>
        <taxon>Polyangiales</taxon>
        <taxon>Labilitrichaceae</taxon>
        <taxon>Labilithrix</taxon>
    </lineage>
</organism>
<dbReference type="STRING" id="1391654.AKJ09_02090"/>
<feature type="signal peptide" evidence="2">
    <location>
        <begin position="1"/>
        <end position="19"/>
    </location>
</feature>
<dbReference type="SUPFAM" id="SSF53335">
    <property type="entry name" value="S-adenosyl-L-methionine-dependent methyltransferases"/>
    <property type="match status" value="1"/>
</dbReference>
<feature type="chain" id="PRO_5005466396" description="Methyltransferase domain-containing protein" evidence="2">
    <location>
        <begin position="20"/>
        <end position="282"/>
    </location>
</feature>
<proteinExistence type="predicted"/>
<keyword evidence="5" id="KW-1185">Reference proteome</keyword>
<dbReference type="KEGG" id="llu:AKJ09_02090"/>
<evidence type="ECO:0000256" key="2">
    <source>
        <dbReference type="SAM" id="SignalP"/>
    </source>
</evidence>
<dbReference type="RefSeq" id="WP_275936614.1">
    <property type="nucleotide sequence ID" value="NZ_CP012333.1"/>
</dbReference>
<dbReference type="InterPro" id="IPR016980">
    <property type="entry name" value="S-AdoMet-dep_MeTrfase_Alr7345"/>
</dbReference>
<dbReference type="CDD" id="cd02440">
    <property type="entry name" value="AdoMet_MTases"/>
    <property type="match status" value="1"/>
</dbReference>
<feature type="region of interest" description="Disordered" evidence="1">
    <location>
        <begin position="21"/>
        <end position="45"/>
    </location>
</feature>
<dbReference type="InterPro" id="IPR041698">
    <property type="entry name" value="Methyltransf_25"/>
</dbReference>
<protein>
    <recommendedName>
        <fullName evidence="3">Methyltransferase domain-containing protein</fullName>
    </recommendedName>
</protein>
<reference evidence="4 5" key="1">
    <citation type="submission" date="2015-08" db="EMBL/GenBank/DDBJ databases">
        <authorList>
            <person name="Babu N.S."/>
            <person name="Beckwith C.J."/>
            <person name="Beseler K.G."/>
            <person name="Brison A."/>
            <person name="Carone J.V."/>
            <person name="Caskin T.P."/>
            <person name="Diamond M."/>
            <person name="Durham M.E."/>
            <person name="Foxe J.M."/>
            <person name="Go M."/>
            <person name="Henderson B.A."/>
            <person name="Jones I.B."/>
            <person name="McGettigan J.A."/>
            <person name="Micheletti S.J."/>
            <person name="Nasrallah M.E."/>
            <person name="Ortiz D."/>
            <person name="Piller C.R."/>
            <person name="Privatt S.R."/>
            <person name="Schneider S.L."/>
            <person name="Sharp S."/>
            <person name="Smith T.C."/>
            <person name="Stanton J.D."/>
            <person name="Ullery H.E."/>
            <person name="Wilson R.J."/>
            <person name="Serrano M.G."/>
            <person name="Buck G."/>
            <person name="Lee V."/>
            <person name="Wang Y."/>
            <person name="Carvalho R."/>
            <person name="Voegtly L."/>
            <person name="Shi R."/>
            <person name="Duckworth R."/>
            <person name="Johnson A."/>
            <person name="Loviza R."/>
            <person name="Walstead R."/>
            <person name="Shah Z."/>
            <person name="Kiflezghi M."/>
            <person name="Wade K."/>
            <person name="Ball S.L."/>
            <person name="Bradley K.W."/>
            <person name="Asai D.J."/>
            <person name="Bowman C.A."/>
            <person name="Russell D.A."/>
            <person name="Pope W.H."/>
            <person name="Jacobs-Sera D."/>
            <person name="Hendrix R.W."/>
            <person name="Hatfull G.F."/>
        </authorList>
    </citation>
    <scope>NUCLEOTIDE SEQUENCE [LARGE SCALE GENOMIC DNA]</scope>
    <source>
        <strain evidence="4 5">DSM 27648</strain>
    </source>
</reference>
<dbReference type="InterPro" id="IPR029063">
    <property type="entry name" value="SAM-dependent_MTases_sf"/>
</dbReference>
<evidence type="ECO:0000256" key="1">
    <source>
        <dbReference type="SAM" id="MobiDB-lite"/>
    </source>
</evidence>
<sequence length="282" mass="30393">MMLRRLVLAFSFASLVACAPSATPSSTPSIKTANATTPTGTPTGDGSFTHVTQIQLSPALRAIVDAPDRDADDKKLDEGRKPGELLAFAGINSGMKVAELAAGGGYTTELLARAVGPTGVVYGQNSPTILEKFAEKPWAARLAKPVNKNVVKVTRDFDDPLPPEAKDLDAVVMVLFYHDTYWMNVDRAKMNANILRALKPGGKFIIVDHSARAGTGSTEVKTLHRVDEALVRDDLTHAGFRLATDADFLRNPYDKRDWNASPTAAAEKRGTSDRFVLGFVKP</sequence>
<dbReference type="Pfam" id="PF13649">
    <property type="entry name" value="Methyltransf_25"/>
    <property type="match status" value="1"/>
</dbReference>